<dbReference type="RefSeq" id="WP_087678464.1">
    <property type="nucleotide sequence ID" value="NZ_FUWV01000004.1"/>
</dbReference>
<dbReference type="NCBIfam" id="NF041553">
    <property type="entry name" value="CBO2463_dom"/>
    <property type="match status" value="1"/>
</dbReference>
<proteinExistence type="predicted"/>
<organism evidence="1 2">
    <name type="scientific">Garciella nitratireducens DSM 15102</name>
    <dbReference type="NCBI Taxonomy" id="1121911"/>
    <lineage>
        <taxon>Bacteria</taxon>
        <taxon>Bacillati</taxon>
        <taxon>Bacillota</taxon>
        <taxon>Clostridia</taxon>
        <taxon>Eubacteriales</taxon>
        <taxon>Eubacteriaceae</taxon>
        <taxon>Garciella</taxon>
    </lineage>
</organism>
<name>A0A1T4LK30_9FIRM</name>
<keyword evidence="2" id="KW-1185">Reference proteome</keyword>
<evidence type="ECO:0000313" key="2">
    <source>
        <dbReference type="Proteomes" id="UP000196365"/>
    </source>
</evidence>
<dbReference type="Proteomes" id="UP000196365">
    <property type="component" value="Unassembled WGS sequence"/>
</dbReference>
<dbReference type="AlphaFoldDB" id="A0A1T4LK30"/>
<accession>A0A1T4LK30</accession>
<sequence length="86" mass="10020">MKLKYGDKIIYMEGIITKVEEGAIEIDFKGRLGHIKVPMRMIISDYPLKVGQEVGFNMSFLELLSPKINEKYRSNLDRKIDKEVEK</sequence>
<dbReference type="OrthoDB" id="3233899at2"/>
<protein>
    <submittedName>
        <fullName evidence="1">Uncharacterized protein</fullName>
    </submittedName>
</protein>
<dbReference type="EMBL" id="FUWV01000004">
    <property type="protein sequence ID" value="SJZ55055.1"/>
    <property type="molecule type" value="Genomic_DNA"/>
</dbReference>
<gene>
    <name evidence="1" type="ORF">SAMN02745973_01007</name>
</gene>
<reference evidence="1 2" key="1">
    <citation type="submission" date="2017-02" db="EMBL/GenBank/DDBJ databases">
        <authorList>
            <person name="Peterson S.W."/>
        </authorList>
    </citation>
    <scope>NUCLEOTIDE SEQUENCE [LARGE SCALE GENOMIC DNA]</scope>
    <source>
        <strain evidence="1 2">DSM 15102</strain>
    </source>
</reference>
<dbReference type="InterPro" id="IPR048108">
    <property type="entry name" value="CBO2463_dom"/>
</dbReference>
<evidence type="ECO:0000313" key="1">
    <source>
        <dbReference type="EMBL" id="SJZ55055.1"/>
    </source>
</evidence>